<evidence type="ECO:0000313" key="2">
    <source>
        <dbReference type="EMBL" id="MCB5411703.1"/>
    </source>
</evidence>
<reference evidence="2 3" key="1">
    <citation type="submission" date="2020-07" db="EMBL/GenBank/DDBJ databases">
        <title>Pseudogemmobacter sp. nov., isolated from poultry manure in Taiwan.</title>
        <authorList>
            <person name="Lin S.-Y."/>
            <person name="Tang Y.-S."/>
            <person name="Young C.-C."/>
        </authorList>
    </citation>
    <scope>NUCLEOTIDE SEQUENCE [LARGE SCALE GENOMIC DNA]</scope>
    <source>
        <strain evidence="2 3">CC-YST710</strain>
    </source>
</reference>
<keyword evidence="1" id="KW-0812">Transmembrane</keyword>
<feature type="transmembrane region" description="Helical" evidence="1">
    <location>
        <begin position="59"/>
        <end position="79"/>
    </location>
</feature>
<evidence type="ECO:0000313" key="3">
    <source>
        <dbReference type="Proteomes" id="UP001198571"/>
    </source>
</evidence>
<comment type="caution">
    <text evidence="2">The sequence shown here is derived from an EMBL/GenBank/DDBJ whole genome shotgun (WGS) entry which is preliminary data.</text>
</comment>
<organism evidence="2 3">
    <name type="scientific">Pseudogemmobacter faecipullorum</name>
    <dbReference type="NCBI Taxonomy" id="2755041"/>
    <lineage>
        <taxon>Bacteria</taxon>
        <taxon>Pseudomonadati</taxon>
        <taxon>Pseudomonadota</taxon>
        <taxon>Alphaproteobacteria</taxon>
        <taxon>Rhodobacterales</taxon>
        <taxon>Paracoccaceae</taxon>
        <taxon>Pseudogemmobacter</taxon>
    </lineage>
</organism>
<proteinExistence type="predicted"/>
<feature type="transmembrane region" description="Helical" evidence="1">
    <location>
        <begin position="18"/>
        <end position="38"/>
    </location>
</feature>
<keyword evidence="3" id="KW-1185">Reference proteome</keyword>
<gene>
    <name evidence="2" type="ORF">H0485_17055</name>
</gene>
<protein>
    <submittedName>
        <fullName evidence="2">Uncharacterized protein</fullName>
    </submittedName>
</protein>
<dbReference type="RefSeq" id="WP_226937154.1">
    <property type="nucleotide sequence ID" value="NZ_JACDXX010000019.1"/>
</dbReference>
<dbReference type="Proteomes" id="UP001198571">
    <property type="component" value="Unassembled WGS sequence"/>
</dbReference>
<keyword evidence="1" id="KW-0472">Membrane</keyword>
<keyword evidence="1" id="KW-1133">Transmembrane helix</keyword>
<feature type="transmembrane region" description="Helical" evidence="1">
    <location>
        <begin position="147"/>
        <end position="164"/>
    </location>
</feature>
<dbReference type="EMBL" id="JACDXX010000019">
    <property type="protein sequence ID" value="MCB5411703.1"/>
    <property type="molecule type" value="Genomic_DNA"/>
</dbReference>
<sequence length="191" mass="20328">MNLDSILLRLGDAALPSFIQLIMALMAFVGMLVIFSSMSNLYMVLQEDFRRPSRDNRPLSLMVRCIIGGLMTIPAVVLWRAADAALGGGASTEAAVLAYINGAVETGYCDRFVRVVNLLFMAVGIIGVFNAFLNFDDKAKGFNPNGVRSGVVYLLGGLACFYIVDVVRIVANTLGVDAGVPQLCAALGSPS</sequence>
<name>A0ABS8CRB2_9RHOB</name>
<accession>A0ABS8CRB2</accession>
<feature type="transmembrane region" description="Helical" evidence="1">
    <location>
        <begin position="116"/>
        <end position="135"/>
    </location>
</feature>
<evidence type="ECO:0000256" key="1">
    <source>
        <dbReference type="SAM" id="Phobius"/>
    </source>
</evidence>